<proteinExistence type="predicted"/>
<dbReference type="EMBL" id="JYDP01000195">
    <property type="protein sequence ID" value="KRZ03353.1"/>
    <property type="molecule type" value="Genomic_DNA"/>
</dbReference>
<reference evidence="1 2" key="1">
    <citation type="submission" date="2015-01" db="EMBL/GenBank/DDBJ databases">
        <title>Evolution of Trichinella species and genotypes.</title>
        <authorList>
            <person name="Korhonen P.K."/>
            <person name="Edoardo P."/>
            <person name="Giuseppe L.R."/>
            <person name="Gasser R.B."/>
        </authorList>
    </citation>
    <scope>NUCLEOTIDE SEQUENCE [LARGE SCALE GENOMIC DNA]</scope>
    <source>
        <strain evidence="1">ISS1029</strain>
    </source>
</reference>
<dbReference type="AlphaFoldDB" id="A0A0V1GYV2"/>
<protein>
    <submittedName>
        <fullName evidence="1">Uncharacterized protein</fullName>
    </submittedName>
</protein>
<evidence type="ECO:0000313" key="1">
    <source>
        <dbReference type="EMBL" id="KRZ03353.1"/>
    </source>
</evidence>
<name>A0A0V1GYV2_9BILA</name>
<dbReference type="Proteomes" id="UP000055024">
    <property type="component" value="Unassembled WGS sequence"/>
</dbReference>
<organism evidence="1 2">
    <name type="scientific">Trichinella zimbabwensis</name>
    <dbReference type="NCBI Taxonomy" id="268475"/>
    <lineage>
        <taxon>Eukaryota</taxon>
        <taxon>Metazoa</taxon>
        <taxon>Ecdysozoa</taxon>
        <taxon>Nematoda</taxon>
        <taxon>Enoplea</taxon>
        <taxon>Dorylaimia</taxon>
        <taxon>Trichinellida</taxon>
        <taxon>Trichinellidae</taxon>
        <taxon>Trichinella</taxon>
    </lineage>
</organism>
<keyword evidence="2" id="KW-1185">Reference proteome</keyword>
<evidence type="ECO:0000313" key="2">
    <source>
        <dbReference type="Proteomes" id="UP000055024"/>
    </source>
</evidence>
<gene>
    <name evidence="1" type="ORF">T11_12440</name>
</gene>
<comment type="caution">
    <text evidence="1">The sequence shown here is derived from an EMBL/GenBank/DDBJ whole genome shotgun (WGS) entry which is preliminary data.</text>
</comment>
<sequence length="63" mass="7077">MILVSRTLVLVQVPTQLLRTTLSAKSFQFHRDSAFLMSMSQCAVCGLGLQHRQFFDVLNALAH</sequence>
<accession>A0A0V1GYV2</accession>